<name>A0A4U8UTY8_STECR</name>
<organism evidence="2 3">
    <name type="scientific">Steinernema carpocapsae</name>
    <name type="common">Entomopathogenic nematode</name>
    <dbReference type="NCBI Taxonomy" id="34508"/>
    <lineage>
        <taxon>Eukaryota</taxon>
        <taxon>Metazoa</taxon>
        <taxon>Ecdysozoa</taxon>
        <taxon>Nematoda</taxon>
        <taxon>Chromadorea</taxon>
        <taxon>Rhabditida</taxon>
        <taxon>Tylenchina</taxon>
        <taxon>Panagrolaimomorpha</taxon>
        <taxon>Strongyloidoidea</taxon>
        <taxon>Steinernematidae</taxon>
        <taxon>Steinernema</taxon>
    </lineage>
</organism>
<reference evidence="2 3" key="1">
    <citation type="journal article" date="2015" name="Genome Biol.">
        <title>Comparative genomics of Steinernema reveals deeply conserved gene regulatory networks.</title>
        <authorList>
            <person name="Dillman A.R."/>
            <person name="Macchietto M."/>
            <person name="Porter C.F."/>
            <person name="Rogers A."/>
            <person name="Williams B."/>
            <person name="Antoshechkin I."/>
            <person name="Lee M.M."/>
            <person name="Goodwin Z."/>
            <person name="Lu X."/>
            <person name="Lewis E.E."/>
            <person name="Goodrich-Blair H."/>
            <person name="Stock S.P."/>
            <person name="Adams B.J."/>
            <person name="Sternberg P.W."/>
            <person name="Mortazavi A."/>
        </authorList>
    </citation>
    <scope>NUCLEOTIDE SEQUENCE [LARGE SCALE GENOMIC DNA]</scope>
    <source>
        <strain evidence="2 3">ALL</strain>
    </source>
</reference>
<feature type="region of interest" description="Disordered" evidence="1">
    <location>
        <begin position="637"/>
        <end position="659"/>
    </location>
</feature>
<dbReference type="Proteomes" id="UP000298663">
    <property type="component" value="Unassembled WGS sequence"/>
</dbReference>
<dbReference type="InterPro" id="IPR011993">
    <property type="entry name" value="PH-like_dom_sf"/>
</dbReference>
<dbReference type="EMBL" id="AZBU02000001">
    <property type="protein sequence ID" value="TMS36802.1"/>
    <property type="molecule type" value="Genomic_DNA"/>
</dbReference>
<comment type="caution">
    <text evidence="2">The sequence shown here is derived from an EMBL/GenBank/DDBJ whole genome shotgun (WGS) entry which is preliminary data.</text>
</comment>
<dbReference type="GO" id="GO:0007528">
    <property type="term" value="P:neuromuscular junction development"/>
    <property type="evidence" value="ECO:0007669"/>
    <property type="project" value="TreeGrafter"/>
</dbReference>
<dbReference type="InterPro" id="IPR037746">
    <property type="entry name" value="Dok-7"/>
</dbReference>
<evidence type="ECO:0000313" key="3">
    <source>
        <dbReference type="Proteomes" id="UP000298663"/>
    </source>
</evidence>
<dbReference type="OrthoDB" id="6537982at2759"/>
<dbReference type="PANTHER" id="PTHR21636">
    <property type="entry name" value="PROTEIN DOK-7"/>
    <property type="match status" value="1"/>
</dbReference>
<dbReference type="GO" id="GO:0019901">
    <property type="term" value="F:protein kinase binding"/>
    <property type="evidence" value="ECO:0007669"/>
    <property type="project" value="InterPro"/>
</dbReference>
<keyword evidence="3" id="KW-1185">Reference proteome</keyword>
<dbReference type="Gene3D" id="2.30.29.30">
    <property type="entry name" value="Pleckstrin-homology domain (PH domain)/Phosphotyrosine-binding domain (PTB)"/>
    <property type="match status" value="1"/>
</dbReference>
<accession>A0A4U8UTY8</accession>
<protein>
    <recommendedName>
        <fullName evidence="4">PH domain-containing protein</fullName>
    </recommendedName>
</protein>
<dbReference type="PANTHER" id="PTHR21636:SF2">
    <property type="entry name" value="PROTEIN DOK-7"/>
    <property type="match status" value="1"/>
</dbReference>
<evidence type="ECO:0008006" key="4">
    <source>
        <dbReference type="Google" id="ProtNLM"/>
    </source>
</evidence>
<proteinExistence type="predicted"/>
<gene>
    <name evidence="2" type="ORF">L596_003883</name>
</gene>
<evidence type="ECO:0000256" key="1">
    <source>
        <dbReference type="SAM" id="MobiDB-lite"/>
    </source>
</evidence>
<reference evidence="2 3" key="2">
    <citation type="journal article" date="2019" name="G3 (Bethesda)">
        <title>Hybrid Assembly of the Genome of the Entomopathogenic Nematode Steinernema carpocapsae Identifies the X-Chromosome.</title>
        <authorList>
            <person name="Serra L."/>
            <person name="Macchietto M."/>
            <person name="Macias-Munoz A."/>
            <person name="McGill C.J."/>
            <person name="Rodriguez I.M."/>
            <person name="Rodriguez B."/>
            <person name="Murad R."/>
            <person name="Mortazavi A."/>
        </authorList>
    </citation>
    <scope>NUCLEOTIDE SEQUENCE [LARGE SCALE GENOMIC DNA]</scope>
    <source>
        <strain evidence="2 3">ALL</strain>
    </source>
</reference>
<sequence length="791" mass="88051">MRNKVVLNEHGFSIESCAKLYQKGKWYSRYVICRRVRDIGAPVLQVYKPQLGFRGAGTYKYAVVLQHFVGSEKGFELSKHSLTLAVLLKNESIIMSFARPQQLSMWELWIREALGPSSCFFMQVKEAPKGTLTRQHICREVRVHVTENKFAIVAESAPKVIAYFPLSEVQNISCMDSTFFFSKVNANQSREIYALISGQTENFYSILLRSKESNNLRFYLARQNTEGSWLSEGSRVLQKPGNRSSFHHRSSKGLTITIPRKFIAKQLNQPVSELLRISRRLSGSFRNNFTRTKSITVEPSYANIPKIRETLESEEEVTYENDCHIDPNGDSYANVDQSRSKLEHLYENVTNEELTDYVNTYAHQQVHVLSISQSKKSVVSRSSDQPRTPVDDAEKYQNWEKAKLLISSFKKPIYNANNHSEDSSDGYIGDGILEASPVLNQAKTAISVHIEVADETTKVPGLCKPQSEGLLLGKAAPPVRSNLLSSIAGSFSKYDGERATHEYPRQQLSVCPLDMAPNSPLAPSDTGPPDVFENAVMKGRERLMQSDRRNSSFSNCTRISSIPARSSFRIANHNSTKAQEVPSGTSSIELQIGGSSSEAVGGATLPALASSLSPNHLVVEATIEIDKSKEGKHDRAFFGSSCASPPPLPPRSRIDSESTDRPLLAKTISEHSLMDVNYCDLACSAEERVGSALSGNSEFDRAQSGYTEVDQLSTLATKQAFQKCRRDTNTSLRSTRNKSNSLNTIIAPQTPTEQFQGSSSPSTVSVFLQKCRKPWKKYSNTSISHSNLLFD</sequence>
<dbReference type="AlphaFoldDB" id="A0A4U8UTY8"/>
<dbReference type="STRING" id="34508.A0A4U8UTY8"/>
<evidence type="ECO:0000313" key="2">
    <source>
        <dbReference type="EMBL" id="TMS36802.1"/>
    </source>
</evidence>